<organism evidence="1 2">
    <name type="scientific">Puccinia sorghi</name>
    <dbReference type="NCBI Taxonomy" id="27349"/>
    <lineage>
        <taxon>Eukaryota</taxon>
        <taxon>Fungi</taxon>
        <taxon>Dikarya</taxon>
        <taxon>Basidiomycota</taxon>
        <taxon>Pucciniomycotina</taxon>
        <taxon>Pucciniomycetes</taxon>
        <taxon>Pucciniales</taxon>
        <taxon>Pucciniaceae</taxon>
        <taxon>Puccinia</taxon>
    </lineage>
</organism>
<evidence type="ECO:0000313" key="1">
    <source>
        <dbReference type="EMBL" id="KNZ48917.1"/>
    </source>
</evidence>
<gene>
    <name evidence="1" type="ORF">VP01_5323g1</name>
</gene>
<protein>
    <submittedName>
        <fullName evidence="1">Uncharacterized protein</fullName>
    </submittedName>
</protein>
<dbReference type="Proteomes" id="UP000037035">
    <property type="component" value="Unassembled WGS sequence"/>
</dbReference>
<feature type="non-terminal residue" evidence="1">
    <location>
        <position position="277"/>
    </location>
</feature>
<proteinExistence type="predicted"/>
<comment type="caution">
    <text evidence="1">The sequence shown here is derived from an EMBL/GenBank/DDBJ whole genome shotgun (WGS) entry which is preliminary data.</text>
</comment>
<accession>A0A0L6UKY6</accession>
<keyword evidence="2" id="KW-1185">Reference proteome</keyword>
<sequence length="277" mass="30585">MMKMDVFSTDLWPHISHFNTAPSGPNHHCACMRLEAAVLLSPPCSFTIKMPLSSPTPLSRAYTSKASHSNRLPSHRYVVGNVFFRPNPIQSLIENKVTFERIALTHKLKVLGWLENQSCSNPLWCLILTTLTPCLLKNNLNISLTSNKSMLATPSVSPIGFTSALYPTNSFSTRANSSPSKITSITMASSMSFFNLIFSSAWVTLHFLLTPSPSGITPNTLPTMVWCVRATYPIIDEAGLDSSAFDNILELLVANVWQLCYSSPRPGKIILAWIPPK</sequence>
<dbReference type="EMBL" id="LAVV01010524">
    <property type="protein sequence ID" value="KNZ48917.1"/>
    <property type="molecule type" value="Genomic_DNA"/>
</dbReference>
<dbReference type="STRING" id="27349.A0A0L6UKY6"/>
<evidence type="ECO:0000313" key="2">
    <source>
        <dbReference type="Proteomes" id="UP000037035"/>
    </source>
</evidence>
<dbReference type="AlphaFoldDB" id="A0A0L6UKY6"/>
<name>A0A0L6UKY6_9BASI</name>
<dbReference type="VEuPathDB" id="FungiDB:VP01_5323g1"/>
<reference evidence="1 2" key="1">
    <citation type="submission" date="2015-08" db="EMBL/GenBank/DDBJ databases">
        <title>Next Generation Sequencing and Analysis of the Genome of Puccinia sorghi L Schw, the Causal Agent of Maize Common Rust.</title>
        <authorList>
            <person name="Rochi L."/>
            <person name="Burguener G."/>
            <person name="Darino M."/>
            <person name="Turjanski A."/>
            <person name="Kreff E."/>
            <person name="Dieguez M.J."/>
            <person name="Sacco F."/>
        </authorList>
    </citation>
    <scope>NUCLEOTIDE SEQUENCE [LARGE SCALE GENOMIC DNA]</scope>
    <source>
        <strain evidence="1 2">RO10H11247</strain>
    </source>
</reference>